<dbReference type="EMBL" id="CP063194">
    <property type="protein sequence ID" value="WCZ39616.1"/>
    <property type="molecule type" value="Genomic_DNA"/>
</dbReference>
<dbReference type="RefSeq" id="WP_074432535.1">
    <property type="nucleotide sequence ID" value="NZ_CBYN010000066.1"/>
</dbReference>
<protein>
    <submittedName>
        <fullName evidence="2">LGFP repeat protein</fullName>
    </submittedName>
</protein>
<evidence type="ECO:0000313" key="2">
    <source>
        <dbReference type="EMBL" id="WCZ39616.1"/>
    </source>
</evidence>
<sequence>MGPLGFPTTDEINTPGGEGKFNHFQGGSIYWSPSTGAHKVLGGIRNYWGKNGWEKSRFGFPVSEERRLNDGAVQQEFQGHALQWVPFKPASLPTYDSAYGSYNQFYDIFNISEQWTPQALNRELTTHFNQYFTFTGCPDTLRVGDTCNLETAVGLDDPVRVEAISPDGFTLKSLEGHPEGAGRLINFRFVPTTVTGITTIRLNVQAWGPVSNGSLLGPLNTQTVARYSWSRLADNLRKRTSTASATYITADKNTPSVRTFSVRNSDAASALADAEVVDTTNYQLSESMDLVPLFPAGTSSEEIEAALKGGSMPTSLPAIREGESPTPSDTTTDSQPNPSQATQGTEAPE</sequence>
<dbReference type="Pfam" id="PF08310">
    <property type="entry name" value="LGFP"/>
    <property type="match status" value="1"/>
</dbReference>
<name>A0ABY7UN83_9CORY</name>
<reference evidence="2 3" key="1">
    <citation type="submission" date="2020-10" db="EMBL/GenBank/DDBJ databases">
        <title>Complete genome sequence of Corynebacterium jeddahense DSM 45997, type strain of Corynebacterium jeddahense.</title>
        <authorList>
            <person name="Busche T."/>
            <person name="Kalinowski J."/>
            <person name="Ruckert C."/>
        </authorList>
    </citation>
    <scope>NUCLEOTIDE SEQUENCE [LARGE SCALE GENOMIC DNA]</scope>
    <source>
        <strain evidence="2 3">DSM 45997</strain>
    </source>
</reference>
<keyword evidence="3" id="KW-1185">Reference proteome</keyword>
<evidence type="ECO:0000313" key="3">
    <source>
        <dbReference type="Proteomes" id="UP001218071"/>
    </source>
</evidence>
<feature type="compositionally biased region" description="Polar residues" evidence="1">
    <location>
        <begin position="340"/>
        <end position="349"/>
    </location>
</feature>
<feature type="compositionally biased region" description="Low complexity" evidence="1">
    <location>
        <begin position="324"/>
        <end position="339"/>
    </location>
</feature>
<dbReference type="InterPro" id="IPR013207">
    <property type="entry name" value="LGFP"/>
</dbReference>
<feature type="region of interest" description="Disordered" evidence="1">
    <location>
        <begin position="305"/>
        <end position="349"/>
    </location>
</feature>
<proteinExistence type="predicted"/>
<organism evidence="2 3">
    <name type="scientific">Corynebacterium jeddahense</name>
    <dbReference type="NCBI Taxonomy" id="1414719"/>
    <lineage>
        <taxon>Bacteria</taxon>
        <taxon>Bacillati</taxon>
        <taxon>Actinomycetota</taxon>
        <taxon>Actinomycetes</taxon>
        <taxon>Mycobacteriales</taxon>
        <taxon>Corynebacteriaceae</taxon>
        <taxon>Corynebacterium</taxon>
    </lineage>
</organism>
<gene>
    <name evidence="2" type="ORF">CJEDD_10230</name>
</gene>
<evidence type="ECO:0000256" key="1">
    <source>
        <dbReference type="SAM" id="MobiDB-lite"/>
    </source>
</evidence>
<dbReference type="Proteomes" id="UP001218071">
    <property type="component" value="Chromosome"/>
</dbReference>
<accession>A0ABY7UN83</accession>